<keyword evidence="5" id="KW-0676">Redox-active center</keyword>
<dbReference type="PANTHER" id="PTHR35891:SF2">
    <property type="entry name" value="THIOL:DISULFIDE INTERCHANGE PROTEIN DSBA"/>
    <property type="match status" value="1"/>
</dbReference>
<dbReference type="InterPro" id="IPR036249">
    <property type="entry name" value="Thioredoxin-like_sf"/>
</dbReference>
<dbReference type="InterPro" id="IPR023205">
    <property type="entry name" value="DsbA/DsbL"/>
</dbReference>
<dbReference type="PIRSF" id="PIRSF001488">
    <property type="entry name" value="Tdi_protein"/>
    <property type="match status" value="1"/>
</dbReference>
<comment type="similarity">
    <text evidence="1">Belongs to the thioredoxin family. DsbA subfamily.</text>
</comment>
<protein>
    <recommendedName>
        <fullName evidence="2">Thiol:disulfide interchange protein DsbA</fullName>
    </recommendedName>
</protein>
<dbReference type="AlphaFoldDB" id="A0A381QLL7"/>
<evidence type="ECO:0000256" key="3">
    <source>
        <dbReference type="ARBA" id="ARBA00022729"/>
    </source>
</evidence>
<dbReference type="EMBL" id="UINC01001403">
    <property type="protein sequence ID" value="SUZ79834.1"/>
    <property type="molecule type" value="Genomic_DNA"/>
</dbReference>
<evidence type="ECO:0000256" key="2">
    <source>
        <dbReference type="ARBA" id="ARBA00013831"/>
    </source>
</evidence>
<dbReference type="InterPro" id="IPR050824">
    <property type="entry name" value="Thiol_disulfide_DsbA"/>
</dbReference>
<dbReference type="Gene3D" id="3.40.30.10">
    <property type="entry name" value="Glutaredoxin"/>
    <property type="match status" value="1"/>
</dbReference>
<accession>A0A381QLL7</accession>
<sequence>MFTPTLQVLALVFLLPLAFSSYGQIERYVAGTHYTELSVPVNTNDSSKIEVIEAFWYGCTHCFSFEPLINDWASKLPDDVDFKLFPAMWNGLMKIHGQIYYAAEALDAVNLLHEHVFAAINIQGNRLQNERQIGALFAEHGIGQEDFERAFNSFSVRTKVNQAEKRMQDYQIRSTPNMVVNGKYLIATGQAVTTQQEMLEVVNFLVEKERQAMRSSGD</sequence>
<evidence type="ECO:0000256" key="1">
    <source>
        <dbReference type="ARBA" id="ARBA00005791"/>
    </source>
</evidence>
<dbReference type="CDD" id="cd03019">
    <property type="entry name" value="DsbA_DsbA"/>
    <property type="match status" value="1"/>
</dbReference>
<dbReference type="PANTHER" id="PTHR35891">
    <property type="entry name" value="THIOL:DISULFIDE INTERCHANGE PROTEIN DSBA"/>
    <property type="match status" value="1"/>
</dbReference>
<dbReference type="GO" id="GO:0016491">
    <property type="term" value="F:oxidoreductase activity"/>
    <property type="evidence" value="ECO:0007669"/>
    <property type="project" value="InterPro"/>
</dbReference>
<reference evidence="7" key="1">
    <citation type="submission" date="2018-05" db="EMBL/GenBank/DDBJ databases">
        <authorList>
            <person name="Lanie J.A."/>
            <person name="Ng W.-L."/>
            <person name="Kazmierczak K.M."/>
            <person name="Andrzejewski T.M."/>
            <person name="Davidsen T.M."/>
            <person name="Wayne K.J."/>
            <person name="Tettelin H."/>
            <person name="Glass J.I."/>
            <person name="Rusch D."/>
            <person name="Podicherti R."/>
            <person name="Tsui H.-C.T."/>
            <person name="Winkler M.E."/>
        </authorList>
    </citation>
    <scope>NUCLEOTIDE SEQUENCE</scope>
</reference>
<evidence type="ECO:0000259" key="6">
    <source>
        <dbReference type="Pfam" id="PF01323"/>
    </source>
</evidence>
<keyword evidence="4" id="KW-1015">Disulfide bond</keyword>
<proteinExistence type="inferred from homology"/>
<organism evidence="7">
    <name type="scientific">marine metagenome</name>
    <dbReference type="NCBI Taxonomy" id="408172"/>
    <lineage>
        <taxon>unclassified sequences</taxon>
        <taxon>metagenomes</taxon>
        <taxon>ecological metagenomes</taxon>
    </lineage>
</organism>
<dbReference type="Pfam" id="PF01323">
    <property type="entry name" value="DSBA"/>
    <property type="match status" value="1"/>
</dbReference>
<dbReference type="InterPro" id="IPR001853">
    <property type="entry name" value="DSBA-like_thioredoxin_dom"/>
</dbReference>
<evidence type="ECO:0000313" key="7">
    <source>
        <dbReference type="EMBL" id="SUZ79834.1"/>
    </source>
</evidence>
<evidence type="ECO:0000256" key="4">
    <source>
        <dbReference type="ARBA" id="ARBA00023157"/>
    </source>
</evidence>
<evidence type="ECO:0000256" key="5">
    <source>
        <dbReference type="ARBA" id="ARBA00023284"/>
    </source>
</evidence>
<name>A0A381QLL7_9ZZZZ</name>
<feature type="domain" description="DSBA-like thioredoxin" evidence="6">
    <location>
        <begin position="80"/>
        <end position="189"/>
    </location>
</feature>
<gene>
    <name evidence="7" type="ORF">METZ01_LOCUS32688</name>
</gene>
<dbReference type="SUPFAM" id="SSF52833">
    <property type="entry name" value="Thioredoxin-like"/>
    <property type="match status" value="1"/>
</dbReference>
<keyword evidence="3" id="KW-0732">Signal</keyword>